<keyword evidence="2" id="KW-0812">Transmembrane</keyword>
<feature type="region of interest" description="Disordered" evidence="1">
    <location>
        <begin position="241"/>
        <end position="261"/>
    </location>
</feature>
<dbReference type="Proteomes" id="UP000030013">
    <property type="component" value="Unassembled WGS sequence"/>
</dbReference>
<evidence type="ECO:0000256" key="1">
    <source>
        <dbReference type="SAM" id="MobiDB-lite"/>
    </source>
</evidence>
<dbReference type="STRING" id="1385519.N801_16445"/>
<evidence type="ECO:0000256" key="2">
    <source>
        <dbReference type="SAM" id="Phobius"/>
    </source>
</evidence>
<keyword evidence="2" id="KW-0472">Membrane</keyword>
<feature type="region of interest" description="Disordered" evidence="1">
    <location>
        <begin position="309"/>
        <end position="339"/>
    </location>
</feature>
<dbReference type="OrthoDB" id="4842004at2"/>
<reference evidence="3 4" key="1">
    <citation type="submission" date="2013-08" db="EMBL/GenBank/DDBJ databases">
        <title>The genome sequence of Knoellia aerolata.</title>
        <authorList>
            <person name="Zhu W."/>
            <person name="Wang G."/>
        </authorList>
    </citation>
    <scope>NUCLEOTIDE SEQUENCE [LARGE SCALE GENOMIC DNA]</scope>
    <source>
        <strain evidence="3 4">DSM 18566</strain>
    </source>
</reference>
<evidence type="ECO:0000313" key="3">
    <source>
        <dbReference type="EMBL" id="KGN40078.1"/>
    </source>
</evidence>
<sequence>MSDPILELLAAPPNPSMSVDEEAVHAGGRRRVRRRALRRTAVGVAGVAGAAAFAFAALGTGADRDALPAGPSPSIGAAGRVSAEVLDGRYAVEVVPGAPSGQPNVVFYAVEGGRRQQLAGSDASPDVVSMGTGSGAEGVMLGTAPADATAFLTVTRDGSSRGGITTDHQPLPGTRYQAVALDFDVATDVDGYVNTIWIDDAGEVRSANGSLLPSVPIAGGDRFFVARDAEVMGVFMADGSGGSTRPLSSGESTTMGYGQKPDGGDWTWRSLSLLPAGAKDVAFEWDAQTVLGLTTVTLGPSGEVLAWANASSPASGPGPRVTSVSWTDEGGTRHTDPVE</sequence>
<protein>
    <submittedName>
        <fullName evidence="3">Uncharacterized protein</fullName>
    </submittedName>
</protein>
<dbReference type="eggNOG" id="ENOG5031WF3">
    <property type="taxonomic scope" value="Bacteria"/>
</dbReference>
<dbReference type="AlphaFoldDB" id="A0A0A0JSD1"/>
<dbReference type="EMBL" id="AVPL01000054">
    <property type="protein sequence ID" value="KGN40078.1"/>
    <property type="molecule type" value="Genomic_DNA"/>
</dbReference>
<proteinExistence type="predicted"/>
<name>A0A0A0JSD1_9MICO</name>
<organism evidence="3 4">
    <name type="scientific">Knoellia aerolata DSM 18566</name>
    <dbReference type="NCBI Taxonomy" id="1385519"/>
    <lineage>
        <taxon>Bacteria</taxon>
        <taxon>Bacillati</taxon>
        <taxon>Actinomycetota</taxon>
        <taxon>Actinomycetes</taxon>
        <taxon>Micrococcales</taxon>
        <taxon>Intrasporangiaceae</taxon>
        <taxon>Knoellia</taxon>
    </lineage>
</organism>
<accession>A0A0A0JSD1</accession>
<keyword evidence="2" id="KW-1133">Transmembrane helix</keyword>
<evidence type="ECO:0000313" key="4">
    <source>
        <dbReference type="Proteomes" id="UP000030013"/>
    </source>
</evidence>
<feature type="compositionally biased region" description="Polar residues" evidence="1">
    <location>
        <begin position="243"/>
        <end position="256"/>
    </location>
</feature>
<gene>
    <name evidence="3" type="ORF">N801_16445</name>
</gene>
<comment type="caution">
    <text evidence="3">The sequence shown here is derived from an EMBL/GenBank/DDBJ whole genome shotgun (WGS) entry which is preliminary data.</text>
</comment>
<feature type="compositionally biased region" description="Basic and acidic residues" evidence="1">
    <location>
        <begin position="330"/>
        <end position="339"/>
    </location>
</feature>
<feature type="transmembrane region" description="Helical" evidence="2">
    <location>
        <begin position="40"/>
        <end position="58"/>
    </location>
</feature>
<dbReference type="RefSeq" id="WP_035939676.1">
    <property type="nucleotide sequence ID" value="NZ_AVPL01000054.1"/>
</dbReference>
<keyword evidence="4" id="KW-1185">Reference proteome</keyword>